<keyword evidence="19" id="KW-1185">Reference proteome</keyword>
<comment type="subcellular location">
    <subcellularLocation>
        <location evidence="2 15">Cell membrane</location>
        <topology evidence="2 15">Peripheral membrane protein</topology>
    </subcellularLocation>
</comment>
<evidence type="ECO:0000256" key="14">
    <source>
        <dbReference type="ARBA" id="ARBA00031795"/>
    </source>
</evidence>
<evidence type="ECO:0000313" key="19">
    <source>
        <dbReference type="Proteomes" id="UP000218899"/>
    </source>
</evidence>
<dbReference type="GO" id="GO:0005524">
    <property type="term" value="F:ATP binding"/>
    <property type="evidence" value="ECO:0007669"/>
    <property type="project" value="UniProtKB-UniRule"/>
</dbReference>
<keyword evidence="11 15" id="KW-0139">CF(1)</keyword>
<evidence type="ECO:0000256" key="1">
    <source>
        <dbReference type="ARBA" id="ARBA00003543"/>
    </source>
</evidence>
<evidence type="ECO:0000256" key="16">
    <source>
        <dbReference type="RuleBase" id="RU003656"/>
    </source>
</evidence>
<sequence length="137" mass="15195">MTIHVDIVSAEALIYSGRATKLVVTAYHGELCVLPGHAPLIARLHPGAMRLTDTFGRERHFMVSSGLLEVQPHLATVLADTVLRNDELDADSALAAKTRAEENMRCACSKRDYERCKSEAELLTLLLRQLGEARVRR</sequence>
<evidence type="ECO:0000256" key="12">
    <source>
        <dbReference type="ARBA" id="ARBA00023310"/>
    </source>
</evidence>
<dbReference type="Gene3D" id="2.60.15.10">
    <property type="entry name" value="F0F1 ATP synthase delta/epsilon subunit, N-terminal"/>
    <property type="match status" value="1"/>
</dbReference>
<dbReference type="AlphaFoldDB" id="A0A1B4V725"/>
<keyword evidence="6 15" id="KW-0813">Transport</keyword>
<evidence type="ECO:0000256" key="10">
    <source>
        <dbReference type="ARBA" id="ARBA00023136"/>
    </source>
</evidence>
<comment type="function">
    <text evidence="1 15">Produces ATP from ADP in the presence of a proton gradient across the membrane.</text>
</comment>
<evidence type="ECO:0000256" key="5">
    <source>
        <dbReference type="ARBA" id="ARBA00014480"/>
    </source>
</evidence>
<comment type="similarity">
    <text evidence="3 15 16">Belongs to the ATPase epsilon chain family.</text>
</comment>
<organism evidence="18 19">
    <name type="scientific">Sulfurifustis variabilis</name>
    <dbReference type="NCBI Taxonomy" id="1675686"/>
    <lineage>
        <taxon>Bacteria</taxon>
        <taxon>Pseudomonadati</taxon>
        <taxon>Pseudomonadota</taxon>
        <taxon>Gammaproteobacteria</taxon>
        <taxon>Acidiferrobacterales</taxon>
        <taxon>Acidiferrobacteraceae</taxon>
        <taxon>Sulfurifustis</taxon>
    </lineage>
</organism>
<dbReference type="GO" id="GO:0046933">
    <property type="term" value="F:proton-transporting ATP synthase activity, rotational mechanism"/>
    <property type="evidence" value="ECO:0007669"/>
    <property type="project" value="UniProtKB-UniRule"/>
</dbReference>
<evidence type="ECO:0000256" key="13">
    <source>
        <dbReference type="ARBA" id="ARBA00030215"/>
    </source>
</evidence>
<evidence type="ECO:0000256" key="4">
    <source>
        <dbReference type="ARBA" id="ARBA00011648"/>
    </source>
</evidence>
<reference evidence="18 19" key="1">
    <citation type="submission" date="2015-08" db="EMBL/GenBank/DDBJ databases">
        <title>Complete genome sequence of Sulfurifustis variabilis.</title>
        <authorList>
            <person name="Miura A."/>
            <person name="Kojima H."/>
            <person name="Fukui M."/>
        </authorList>
    </citation>
    <scope>NUCLEOTIDE SEQUENCE [LARGE SCALE GENOMIC DNA]</scope>
    <source>
        <strain evidence="19">skN76</strain>
    </source>
</reference>
<gene>
    <name evidence="15" type="primary">atpC</name>
    <name evidence="18" type="ORF">SVA_2707</name>
</gene>
<dbReference type="KEGG" id="sva:SVA_2707"/>
<dbReference type="InterPro" id="IPR001469">
    <property type="entry name" value="ATP_synth_F1_dsu/esu"/>
</dbReference>
<dbReference type="Proteomes" id="UP000218899">
    <property type="component" value="Chromosome"/>
</dbReference>
<evidence type="ECO:0000259" key="17">
    <source>
        <dbReference type="Pfam" id="PF02823"/>
    </source>
</evidence>
<accession>A0A1B4V725</accession>
<dbReference type="PANTHER" id="PTHR13822:SF10">
    <property type="entry name" value="ATP SYNTHASE EPSILON CHAIN, CHLOROPLASTIC"/>
    <property type="match status" value="1"/>
</dbReference>
<keyword evidence="10 15" id="KW-0472">Membrane</keyword>
<comment type="subunit">
    <text evidence="4 15 16">F-type ATPases have 2 components, CF(1) - the catalytic core - and CF(0) - the membrane proton channel. CF(1) has five subunits: alpha(3), beta(3), gamma(1), delta(1), epsilon(1). CF(0) has three main subunits: a, b and c.</text>
</comment>
<evidence type="ECO:0000256" key="7">
    <source>
        <dbReference type="ARBA" id="ARBA00022475"/>
    </source>
</evidence>
<dbReference type="InterPro" id="IPR020546">
    <property type="entry name" value="ATP_synth_F1_dsu/esu_N"/>
</dbReference>
<dbReference type="InterPro" id="IPR036771">
    <property type="entry name" value="ATPsynth_dsu/esu_N"/>
</dbReference>
<dbReference type="SUPFAM" id="SSF51344">
    <property type="entry name" value="Epsilon subunit of F1F0-ATP synthase N-terminal domain"/>
    <property type="match status" value="1"/>
</dbReference>
<keyword evidence="7 15" id="KW-1003">Cell membrane</keyword>
<evidence type="ECO:0000256" key="2">
    <source>
        <dbReference type="ARBA" id="ARBA00004202"/>
    </source>
</evidence>
<evidence type="ECO:0000256" key="8">
    <source>
        <dbReference type="ARBA" id="ARBA00022781"/>
    </source>
</evidence>
<dbReference type="Pfam" id="PF02823">
    <property type="entry name" value="ATP-synt_DE_N"/>
    <property type="match status" value="1"/>
</dbReference>
<proteinExistence type="inferred from homology"/>
<name>A0A1B4V725_9GAMM</name>
<dbReference type="RefSeq" id="WP_096461685.1">
    <property type="nucleotide sequence ID" value="NZ_AP014936.1"/>
</dbReference>
<dbReference type="OrthoDB" id="9791445at2"/>
<feature type="domain" description="ATP synthase F1 complex delta/epsilon subunit N-terminal" evidence="17">
    <location>
        <begin position="3"/>
        <end position="81"/>
    </location>
</feature>
<dbReference type="GO" id="GO:0045259">
    <property type="term" value="C:proton-transporting ATP synthase complex"/>
    <property type="evidence" value="ECO:0007669"/>
    <property type="project" value="UniProtKB-KW"/>
</dbReference>
<dbReference type="FunFam" id="2.60.15.10:FF:000001">
    <property type="entry name" value="ATP synthase epsilon chain"/>
    <property type="match status" value="1"/>
</dbReference>
<dbReference type="CDD" id="cd12152">
    <property type="entry name" value="F1-ATPase_delta"/>
    <property type="match status" value="1"/>
</dbReference>
<evidence type="ECO:0000256" key="6">
    <source>
        <dbReference type="ARBA" id="ARBA00022448"/>
    </source>
</evidence>
<evidence type="ECO:0000256" key="11">
    <source>
        <dbReference type="ARBA" id="ARBA00023196"/>
    </source>
</evidence>
<keyword evidence="8 15" id="KW-0375">Hydrogen ion transport</keyword>
<dbReference type="EMBL" id="AP014936">
    <property type="protein sequence ID" value="BAU49255.1"/>
    <property type="molecule type" value="Genomic_DNA"/>
</dbReference>
<keyword evidence="12 15" id="KW-0066">ATP synthesis</keyword>
<dbReference type="HAMAP" id="MF_00530">
    <property type="entry name" value="ATP_synth_epsil_bac"/>
    <property type="match status" value="1"/>
</dbReference>
<keyword evidence="9 15" id="KW-0406">Ion transport</keyword>
<dbReference type="GO" id="GO:0005886">
    <property type="term" value="C:plasma membrane"/>
    <property type="evidence" value="ECO:0007669"/>
    <property type="project" value="UniProtKB-SubCell"/>
</dbReference>
<evidence type="ECO:0000256" key="9">
    <source>
        <dbReference type="ARBA" id="ARBA00023065"/>
    </source>
</evidence>
<protein>
    <recommendedName>
        <fullName evidence="5 15">ATP synthase epsilon chain</fullName>
    </recommendedName>
    <alternativeName>
        <fullName evidence="14 15">ATP synthase F1 sector epsilon subunit</fullName>
    </alternativeName>
    <alternativeName>
        <fullName evidence="13 15">F-ATPase epsilon subunit</fullName>
    </alternativeName>
</protein>
<evidence type="ECO:0000313" key="18">
    <source>
        <dbReference type="EMBL" id="BAU49255.1"/>
    </source>
</evidence>
<evidence type="ECO:0000256" key="15">
    <source>
        <dbReference type="HAMAP-Rule" id="MF_00530"/>
    </source>
</evidence>
<dbReference type="PANTHER" id="PTHR13822">
    <property type="entry name" value="ATP SYNTHASE DELTA/EPSILON CHAIN"/>
    <property type="match status" value="1"/>
</dbReference>
<dbReference type="NCBIfam" id="TIGR01216">
    <property type="entry name" value="ATP_synt_epsi"/>
    <property type="match status" value="1"/>
</dbReference>
<evidence type="ECO:0000256" key="3">
    <source>
        <dbReference type="ARBA" id="ARBA00005712"/>
    </source>
</evidence>